<dbReference type="Proteomes" id="UP000184280">
    <property type="component" value="Unassembled WGS sequence"/>
</dbReference>
<evidence type="ECO:0000313" key="3">
    <source>
        <dbReference type="Proteomes" id="UP000184280"/>
    </source>
</evidence>
<name>A0A1M7FAQ6_XYLRU</name>
<feature type="signal peptide" evidence="1">
    <location>
        <begin position="1"/>
        <end position="22"/>
    </location>
</feature>
<evidence type="ECO:0008006" key="4">
    <source>
        <dbReference type="Google" id="ProtNLM"/>
    </source>
</evidence>
<gene>
    <name evidence="2" type="ORF">SAMN04488494_1105</name>
</gene>
<dbReference type="EMBL" id="FRCJ01000002">
    <property type="protein sequence ID" value="SHM01096.1"/>
    <property type="molecule type" value="Genomic_DNA"/>
</dbReference>
<protein>
    <recommendedName>
        <fullName evidence="4">Lipoprotein</fullName>
    </recommendedName>
</protein>
<sequence>MKKKTFIPILLILLLSCSNMHKSIESRHISDTIYVSYYPYAFTSNISNPCSTMAEESDKKESDSIIYITQENFDRIKHLFNKNKSTTTKNGCDSRILVKYGNDVICMGTDSCLCAINDTNIGIDLDVMYMIKWKSGYYNYFDRTELIYDDAIEKYGFPDDYNYNRPDKDDTNQIKKFTLRKIAFLPLSDQ</sequence>
<accession>A0A1M7FAQ6</accession>
<dbReference type="AlphaFoldDB" id="A0A1M7FAQ6"/>
<evidence type="ECO:0000256" key="1">
    <source>
        <dbReference type="SAM" id="SignalP"/>
    </source>
</evidence>
<dbReference type="PROSITE" id="PS51257">
    <property type="entry name" value="PROKAR_LIPOPROTEIN"/>
    <property type="match status" value="1"/>
</dbReference>
<organism evidence="2 3">
    <name type="scientific">Xylanibacter ruminicola</name>
    <name type="common">Prevotella ruminicola</name>
    <dbReference type="NCBI Taxonomy" id="839"/>
    <lineage>
        <taxon>Bacteria</taxon>
        <taxon>Pseudomonadati</taxon>
        <taxon>Bacteroidota</taxon>
        <taxon>Bacteroidia</taxon>
        <taxon>Bacteroidales</taxon>
        <taxon>Prevotellaceae</taxon>
        <taxon>Xylanibacter</taxon>
    </lineage>
</organism>
<feature type="chain" id="PRO_5009925803" description="Lipoprotein" evidence="1">
    <location>
        <begin position="23"/>
        <end position="190"/>
    </location>
</feature>
<proteinExistence type="predicted"/>
<reference evidence="2 3" key="1">
    <citation type="submission" date="2016-11" db="EMBL/GenBank/DDBJ databases">
        <authorList>
            <person name="Jaros S."/>
            <person name="Januszkiewicz K."/>
            <person name="Wedrychowicz H."/>
        </authorList>
    </citation>
    <scope>NUCLEOTIDE SEQUENCE [LARGE SCALE GENOMIC DNA]</scope>
    <source>
        <strain evidence="2 3">BPI-34</strain>
    </source>
</reference>
<evidence type="ECO:0000313" key="2">
    <source>
        <dbReference type="EMBL" id="SHM01096.1"/>
    </source>
</evidence>
<keyword evidence="1" id="KW-0732">Signal</keyword>